<gene>
    <name evidence="1" type="ORF">AUR04nite_14200</name>
</gene>
<evidence type="ECO:0000313" key="1">
    <source>
        <dbReference type="EMBL" id="GED05888.1"/>
    </source>
</evidence>
<comment type="caution">
    <text evidence="1">The sequence shown here is derived from an EMBL/GenBank/DDBJ whole genome shotgun (WGS) entry which is preliminary data.</text>
</comment>
<dbReference type="AlphaFoldDB" id="A0A4Y4DR94"/>
<evidence type="ECO:0000313" key="2">
    <source>
        <dbReference type="Proteomes" id="UP000316612"/>
    </source>
</evidence>
<protein>
    <submittedName>
        <fullName evidence="1">Uncharacterized protein</fullName>
    </submittedName>
</protein>
<sequence>MADYRSFDRSQLIARYCQLTSSTEMSWSSEMSRQELIDEIMRFEANEQRYFILPPPAVRRTSGSFDFDLPFTLDDGQSIYLSWESDPVEAAWFLDEDKMDQRKWNIKEDLPSGTKILTVLATTPPLVACLETVKSLEGREIDVNRDGLFTVPISLNDVEELAGLRLPRASRWIEPSDGNSVLEALGSLLETPRPLMLAAGTCRMGSETEATTAIHTLALIQQEDDKTRMCDGCQREVAATSAHFFRDQQTDATWDIQDHVDDVGLLCATCHQLLHAPTLKQFQSALIACPQCGARNPKKYIWGMPAFPPDEDEYVVGGCCLPNEGIPEYSCRECGTSFGGDGPRALTY</sequence>
<name>A0A4Y4DR94_GLUUR</name>
<organism evidence="1 2">
    <name type="scientific">Glutamicibacter uratoxydans</name>
    <name type="common">Arthrobacter uratoxydans</name>
    <dbReference type="NCBI Taxonomy" id="43667"/>
    <lineage>
        <taxon>Bacteria</taxon>
        <taxon>Bacillati</taxon>
        <taxon>Actinomycetota</taxon>
        <taxon>Actinomycetes</taxon>
        <taxon>Micrococcales</taxon>
        <taxon>Micrococcaceae</taxon>
        <taxon>Glutamicibacter</taxon>
    </lineage>
</organism>
<dbReference type="EMBL" id="BJNY01000007">
    <property type="protein sequence ID" value="GED05888.1"/>
    <property type="molecule type" value="Genomic_DNA"/>
</dbReference>
<dbReference type="Proteomes" id="UP000316612">
    <property type="component" value="Unassembled WGS sequence"/>
</dbReference>
<accession>A0A4Y4DR94</accession>
<proteinExistence type="predicted"/>
<dbReference type="RefSeq" id="WP_218024649.1">
    <property type="nucleotide sequence ID" value="NZ_BAAAJL010000003.1"/>
</dbReference>
<reference evidence="1 2" key="1">
    <citation type="submission" date="2019-06" db="EMBL/GenBank/DDBJ databases">
        <title>Whole genome shotgun sequence of Glutamicibacter uratoxydans NBRC 15515.</title>
        <authorList>
            <person name="Hosoyama A."/>
            <person name="Uohara A."/>
            <person name="Ohji S."/>
            <person name="Ichikawa N."/>
        </authorList>
    </citation>
    <scope>NUCLEOTIDE SEQUENCE [LARGE SCALE GENOMIC DNA]</scope>
    <source>
        <strain evidence="1 2">NBRC 15515</strain>
    </source>
</reference>
<keyword evidence="2" id="KW-1185">Reference proteome</keyword>